<organism evidence="2 3">
    <name type="scientific">Brevibacillus agri</name>
    <dbReference type="NCBI Taxonomy" id="51101"/>
    <lineage>
        <taxon>Bacteria</taxon>
        <taxon>Bacillati</taxon>
        <taxon>Bacillota</taxon>
        <taxon>Bacilli</taxon>
        <taxon>Bacillales</taxon>
        <taxon>Paenibacillaceae</taxon>
        <taxon>Brevibacillus</taxon>
    </lineage>
</organism>
<evidence type="ECO:0000313" key="3">
    <source>
        <dbReference type="Proteomes" id="UP000276178"/>
    </source>
</evidence>
<keyword evidence="4" id="KW-1185">Reference proteome</keyword>
<dbReference type="RefSeq" id="WP_005829297.1">
    <property type="nucleotide sequence ID" value="NZ_BJOD01000017.1"/>
</dbReference>
<reference evidence="1 4" key="2">
    <citation type="submission" date="2019-06" db="EMBL/GenBank/DDBJ databases">
        <title>Whole genome shotgun sequence of Brevibacillus agri NBRC 15538.</title>
        <authorList>
            <person name="Hosoyama A."/>
            <person name="Uohara A."/>
            <person name="Ohji S."/>
            <person name="Ichikawa N."/>
        </authorList>
    </citation>
    <scope>NUCLEOTIDE SEQUENCE [LARGE SCALE GENOMIC DNA]</scope>
    <source>
        <strain evidence="1 4">NBRC 15538</strain>
    </source>
</reference>
<sequence>MDKLTIEPGVGIGTIKLGMSKEEVAKCIKEYNQKYNEEHFVNNYFQAVFRVKYDSNGKVNWIEIPSSVQEVFDCVFMDIDVFRTKAIDLVEEIDKITKYDRNYIELGYAYHFPEIGLLFWRPIVLTEEDLEKEWFKELDPEIQQDEMRNLFFETVTVFKGDINSFM</sequence>
<gene>
    <name evidence="1" type="ORF">BAG01nite_20830</name>
    <name evidence="2" type="ORF">EB820_04005</name>
</gene>
<dbReference type="OrthoDB" id="2974658at2"/>
<dbReference type="Proteomes" id="UP000317180">
    <property type="component" value="Unassembled WGS sequence"/>
</dbReference>
<evidence type="ECO:0000313" key="1">
    <source>
        <dbReference type="EMBL" id="GED25981.1"/>
    </source>
</evidence>
<reference evidence="2 3" key="1">
    <citation type="submission" date="2018-10" db="EMBL/GenBank/DDBJ databases">
        <title>Phylogenomics of Brevibacillus.</title>
        <authorList>
            <person name="Dunlap C."/>
        </authorList>
    </citation>
    <scope>NUCLEOTIDE SEQUENCE [LARGE SCALE GENOMIC DNA]</scope>
    <source>
        <strain evidence="2 3">NRRL NRS 1219</strain>
    </source>
</reference>
<proteinExistence type="predicted"/>
<comment type="caution">
    <text evidence="2">The sequence shown here is derived from an EMBL/GenBank/DDBJ whole genome shotgun (WGS) entry which is preliminary data.</text>
</comment>
<dbReference type="Proteomes" id="UP000276178">
    <property type="component" value="Unassembled WGS sequence"/>
</dbReference>
<dbReference type="GeneID" id="82812698"/>
<evidence type="ECO:0000313" key="4">
    <source>
        <dbReference type="Proteomes" id="UP000317180"/>
    </source>
</evidence>
<name>A0A3M8B9A1_9BACL</name>
<protein>
    <submittedName>
        <fullName evidence="2">Uncharacterized protein</fullName>
    </submittedName>
</protein>
<dbReference type="AlphaFoldDB" id="A0A3M8B9A1"/>
<dbReference type="EMBL" id="RHHN01000011">
    <property type="protein sequence ID" value="RNB59950.1"/>
    <property type="molecule type" value="Genomic_DNA"/>
</dbReference>
<accession>A0A3M8B9A1</accession>
<dbReference type="EMBL" id="BJOD01000017">
    <property type="protein sequence ID" value="GED25981.1"/>
    <property type="molecule type" value="Genomic_DNA"/>
</dbReference>
<evidence type="ECO:0000313" key="2">
    <source>
        <dbReference type="EMBL" id="RNB59950.1"/>
    </source>
</evidence>